<accession>A0A9W6DCB0</accession>
<dbReference type="Proteomes" id="UP001057868">
    <property type="component" value="Unassembled WGS sequence"/>
</dbReference>
<dbReference type="PANTHER" id="PTHR35309">
    <property type="match status" value="1"/>
</dbReference>
<gene>
    <name evidence="1" type="ORF">CFOLD11_33800</name>
</gene>
<protein>
    <recommendedName>
        <fullName evidence="3">Tocopherol cyclase</fullName>
    </recommendedName>
</protein>
<dbReference type="InterPro" id="IPR025893">
    <property type="entry name" value="Tocopherol_cyclase"/>
</dbReference>
<proteinExistence type="predicted"/>
<dbReference type="SUPFAM" id="SSF159245">
    <property type="entry name" value="AttH-like"/>
    <property type="match status" value="1"/>
</dbReference>
<dbReference type="GO" id="GO:0009976">
    <property type="term" value="F:tocopherol cyclase activity"/>
    <property type="evidence" value="ECO:0007669"/>
    <property type="project" value="InterPro"/>
</dbReference>
<evidence type="ECO:0008006" key="3">
    <source>
        <dbReference type="Google" id="ProtNLM"/>
    </source>
</evidence>
<reference evidence="1" key="1">
    <citation type="journal article" date="2023" name="Int. J. Syst. Evol. Microbiol.">
        <title>&lt;i&gt;Clostridium folliculivorans&lt;/i&gt; sp. nov., isolated from soil samples of an organic paddy in Japan.</title>
        <authorList>
            <person name="Tazawa J."/>
            <person name="Kobayashi H."/>
            <person name="Tanizawa Y."/>
            <person name="Uchino A."/>
            <person name="Tanaka F."/>
            <person name="Urashima Y."/>
            <person name="Miura S."/>
            <person name="Sakamoto M."/>
            <person name="Ohkuma M."/>
            <person name="Tohno M."/>
        </authorList>
    </citation>
    <scope>NUCLEOTIDE SEQUENCE</scope>
    <source>
        <strain evidence="1">D1-1</strain>
    </source>
</reference>
<comment type="caution">
    <text evidence="1">The sequence shown here is derived from an EMBL/GenBank/DDBJ whole genome shotgun (WGS) entry which is preliminary data.</text>
</comment>
<organism evidence="1 2">
    <name type="scientific">Clostridium folliculivorans</name>
    <dbReference type="NCBI Taxonomy" id="2886038"/>
    <lineage>
        <taxon>Bacteria</taxon>
        <taxon>Bacillati</taxon>
        <taxon>Bacillota</taxon>
        <taxon>Clostridia</taxon>
        <taxon>Eubacteriales</taxon>
        <taxon>Clostridiaceae</taxon>
        <taxon>Clostridium</taxon>
    </lineage>
</organism>
<sequence>MYTAMNIKRGVFVINLVRNPDIYHGKNEKTDFFEGWYFKLVQPRTGDTYCFIPGIFLGKEENSHSFIQVMKGNERNFKYLKYRENQFKASASEFNFQVGESSFSLNGISLDINQQYERIFGTLYFDNIVRWPDSAINPGSMGFYNYLSFMQCYSQVCAVDGNIRGKLSINGRLVDFTGGKLYIEKNWGKSFPYSYIWAQGNSFKDGDGSITCSIANIPMPFPIKSFTGFLIGIYAKGRFYKFTSINKSSLSISCEEEKIILKTYNKNYFLTVEALYKQDYFMKLYAPRGGKMIPVASETLQGKLNVTLFDKKKGNMIFNDSCFSAGIEFSESYMELIYK</sequence>
<dbReference type="AlphaFoldDB" id="A0A9W6DCB0"/>
<dbReference type="Pfam" id="PF14249">
    <property type="entry name" value="Tocopherol_cycl"/>
    <property type="match status" value="2"/>
</dbReference>
<evidence type="ECO:0000313" key="1">
    <source>
        <dbReference type="EMBL" id="GKU26553.1"/>
    </source>
</evidence>
<evidence type="ECO:0000313" key="2">
    <source>
        <dbReference type="Proteomes" id="UP001057868"/>
    </source>
</evidence>
<dbReference type="EMBL" id="BQXY01000006">
    <property type="protein sequence ID" value="GKU26553.1"/>
    <property type="molecule type" value="Genomic_DNA"/>
</dbReference>
<name>A0A9W6DCB0_9CLOT</name>
<dbReference type="PANTHER" id="PTHR35309:SF4">
    <property type="entry name" value="TOCOPHEROL CYCLASE"/>
    <property type="match status" value="1"/>
</dbReference>
<keyword evidence="2" id="KW-1185">Reference proteome</keyword>